<evidence type="ECO:0000313" key="6">
    <source>
        <dbReference type="Proteomes" id="UP000467840"/>
    </source>
</evidence>
<evidence type="ECO:0000256" key="4">
    <source>
        <dbReference type="ARBA" id="ARBA00023136"/>
    </source>
</evidence>
<keyword evidence="4" id="KW-0472">Membrane</keyword>
<comment type="subcellular location">
    <subcellularLocation>
        <location evidence="1">Membrane</location>
        <topology evidence="1">Multi-pass membrane protein</topology>
    </subcellularLocation>
</comment>
<accession>A0A6A6M0X6</accession>
<dbReference type="EMBL" id="JAAGAX010000008">
    <property type="protein sequence ID" value="KAF2306275.1"/>
    <property type="molecule type" value="Genomic_DNA"/>
</dbReference>
<proteinExistence type="predicted"/>
<dbReference type="GO" id="GO:0016020">
    <property type="term" value="C:membrane"/>
    <property type="evidence" value="ECO:0007669"/>
    <property type="project" value="UniProtKB-SubCell"/>
</dbReference>
<keyword evidence="2" id="KW-0812">Transmembrane</keyword>
<protein>
    <submittedName>
        <fullName evidence="5">Uncharacterized protein</fullName>
    </submittedName>
</protein>
<comment type="caution">
    <text evidence="5">The sequence shown here is derived from an EMBL/GenBank/DDBJ whole genome shotgun (WGS) entry which is preliminary data.</text>
</comment>
<evidence type="ECO:0000256" key="2">
    <source>
        <dbReference type="ARBA" id="ARBA00022692"/>
    </source>
</evidence>
<organism evidence="5 6">
    <name type="scientific">Hevea brasiliensis</name>
    <name type="common">Para rubber tree</name>
    <name type="synonym">Siphonia brasiliensis</name>
    <dbReference type="NCBI Taxonomy" id="3981"/>
    <lineage>
        <taxon>Eukaryota</taxon>
        <taxon>Viridiplantae</taxon>
        <taxon>Streptophyta</taxon>
        <taxon>Embryophyta</taxon>
        <taxon>Tracheophyta</taxon>
        <taxon>Spermatophyta</taxon>
        <taxon>Magnoliopsida</taxon>
        <taxon>eudicotyledons</taxon>
        <taxon>Gunneridae</taxon>
        <taxon>Pentapetalae</taxon>
        <taxon>rosids</taxon>
        <taxon>fabids</taxon>
        <taxon>Malpighiales</taxon>
        <taxon>Euphorbiaceae</taxon>
        <taxon>Crotonoideae</taxon>
        <taxon>Micrandreae</taxon>
        <taxon>Hevea</taxon>
    </lineage>
</organism>
<dbReference type="InterPro" id="IPR023271">
    <property type="entry name" value="Aquaporin-like"/>
</dbReference>
<evidence type="ECO:0000313" key="5">
    <source>
        <dbReference type="EMBL" id="KAF2306275.1"/>
    </source>
</evidence>
<dbReference type="Proteomes" id="UP000467840">
    <property type="component" value="Chromosome 9"/>
</dbReference>
<name>A0A6A6M0X6_HEVBR</name>
<keyword evidence="3" id="KW-1133">Transmembrane helix</keyword>
<dbReference type="AlphaFoldDB" id="A0A6A6M0X6"/>
<sequence length="101" mass="10859">MVSQCLGAIAGAGLVKAVMKDDYNSLGGGVNSVSSGYSKALLWELRSSALSSLSTPSSPPPTLNGKPAIPSFQFWFPCPWVCCVRSSFGHNSHHWHWHQPC</sequence>
<evidence type="ECO:0000256" key="1">
    <source>
        <dbReference type="ARBA" id="ARBA00004141"/>
    </source>
</evidence>
<keyword evidence="6" id="KW-1185">Reference proteome</keyword>
<dbReference type="Gene3D" id="1.20.1080.10">
    <property type="entry name" value="Glycerol uptake facilitator protein"/>
    <property type="match status" value="1"/>
</dbReference>
<evidence type="ECO:0000256" key="3">
    <source>
        <dbReference type="ARBA" id="ARBA00022989"/>
    </source>
</evidence>
<reference evidence="5 6" key="1">
    <citation type="journal article" date="2020" name="Mol. Plant">
        <title>The Chromosome-Based Rubber Tree Genome Provides New Insights into Spurge Genome Evolution and Rubber Biosynthesis.</title>
        <authorList>
            <person name="Liu J."/>
            <person name="Shi C."/>
            <person name="Shi C.C."/>
            <person name="Li W."/>
            <person name="Zhang Q.J."/>
            <person name="Zhang Y."/>
            <person name="Li K."/>
            <person name="Lu H.F."/>
            <person name="Shi C."/>
            <person name="Zhu S.T."/>
            <person name="Xiao Z.Y."/>
            <person name="Nan H."/>
            <person name="Yue Y."/>
            <person name="Zhu X.G."/>
            <person name="Wu Y."/>
            <person name="Hong X.N."/>
            <person name="Fan G.Y."/>
            <person name="Tong Y."/>
            <person name="Zhang D."/>
            <person name="Mao C.L."/>
            <person name="Liu Y.L."/>
            <person name="Hao S.J."/>
            <person name="Liu W.Q."/>
            <person name="Lv M.Q."/>
            <person name="Zhang H.B."/>
            <person name="Liu Y."/>
            <person name="Hu-Tang G.R."/>
            <person name="Wang J.P."/>
            <person name="Wang J.H."/>
            <person name="Sun Y.H."/>
            <person name="Ni S.B."/>
            <person name="Chen W.B."/>
            <person name="Zhang X.C."/>
            <person name="Jiao Y.N."/>
            <person name="Eichler E.E."/>
            <person name="Li G.H."/>
            <person name="Liu X."/>
            <person name="Gao L.Z."/>
        </authorList>
    </citation>
    <scope>NUCLEOTIDE SEQUENCE [LARGE SCALE GENOMIC DNA]</scope>
    <source>
        <strain evidence="6">cv. GT1</strain>
        <tissue evidence="5">Leaf</tissue>
    </source>
</reference>
<gene>
    <name evidence="5" type="ORF">GH714_016186</name>
</gene>